<gene>
    <name evidence="9" type="ORF">GRF59_06610</name>
</gene>
<feature type="transmembrane region" description="Helical" evidence="7">
    <location>
        <begin position="263"/>
        <end position="283"/>
    </location>
</feature>
<evidence type="ECO:0000256" key="5">
    <source>
        <dbReference type="ARBA" id="ARBA00022989"/>
    </source>
</evidence>
<keyword evidence="4 7" id="KW-0812">Transmembrane</keyword>
<evidence type="ECO:0000256" key="2">
    <source>
        <dbReference type="ARBA" id="ARBA00022448"/>
    </source>
</evidence>
<proteinExistence type="inferred from homology"/>
<dbReference type="InterPro" id="IPR000515">
    <property type="entry name" value="MetI-like"/>
</dbReference>
<dbReference type="Gene3D" id="1.10.3720.10">
    <property type="entry name" value="MetI-like"/>
    <property type="match status" value="1"/>
</dbReference>
<reference evidence="9 10" key="1">
    <citation type="submission" date="2019-12" db="EMBL/GenBank/DDBJ databases">
        <title>Paenibacillus sp. nov., an endophytic bacterium isolated from the stem of Dendrobium.</title>
        <authorList>
            <person name="Zhao R."/>
        </authorList>
    </citation>
    <scope>NUCLEOTIDE SEQUENCE [LARGE SCALE GENOMIC DNA]</scope>
    <source>
        <strain evidence="9 10">HJL G12</strain>
    </source>
</reference>
<keyword evidence="6 7" id="KW-0472">Membrane</keyword>
<dbReference type="GO" id="GO:0055085">
    <property type="term" value="P:transmembrane transport"/>
    <property type="evidence" value="ECO:0007669"/>
    <property type="project" value="InterPro"/>
</dbReference>
<evidence type="ECO:0000256" key="7">
    <source>
        <dbReference type="RuleBase" id="RU363032"/>
    </source>
</evidence>
<dbReference type="EMBL" id="WUBI01000001">
    <property type="protein sequence ID" value="MWV43300.1"/>
    <property type="molecule type" value="Genomic_DNA"/>
</dbReference>
<dbReference type="Pfam" id="PF00528">
    <property type="entry name" value="BPD_transp_1"/>
    <property type="match status" value="1"/>
</dbReference>
<sequence length="298" mass="33555">MRKPKMKEAGSDRLFTIVNYTVLALIMIIVLYPLVYVVSASFSSSSAVLSGRVWLWPVEPTLDGYRAVFKNGMVVRGFMNTLFYTVAGTGINLLFTVLAAYPLSRRDFRGRNVFMLLFVFTMMFNGGLIPTYLLVKNLGMIDTVWSMLIPAALSVWNVIIMRTYFQTTIPGELLEASQLDGCTDFRFLLRIVLPLSGPILAVIALFYAVGHWNQYFNAMIFLKRADLYPLQLILRDILVQNEINIDMLGDAKTAAARQGLRELLKYSLIVVTSVPLLVVYPFVQKFFVKGVMIGSLKG</sequence>
<comment type="similarity">
    <text evidence="7">Belongs to the binding-protein-dependent transport system permease family.</text>
</comment>
<feature type="domain" description="ABC transmembrane type-1" evidence="8">
    <location>
        <begin position="78"/>
        <end position="287"/>
    </location>
</feature>
<dbReference type="SUPFAM" id="SSF161098">
    <property type="entry name" value="MetI-like"/>
    <property type="match status" value="1"/>
</dbReference>
<dbReference type="Proteomes" id="UP000460318">
    <property type="component" value="Unassembled WGS sequence"/>
</dbReference>
<keyword evidence="2 7" id="KW-0813">Transport</keyword>
<evidence type="ECO:0000256" key="6">
    <source>
        <dbReference type="ARBA" id="ARBA00023136"/>
    </source>
</evidence>
<feature type="transmembrane region" description="Helical" evidence="7">
    <location>
        <begin position="20"/>
        <end position="42"/>
    </location>
</feature>
<dbReference type="PROSITE" id="PS50928">
    <property type="entry name" value="ABC_TM1"/>
    <property type="match status" value="1"/>
</dbReference>
<evidence type="ECO:0000313" key="9">
    <source>
        <dbReference type="EMBL" id="MWV43300.1"/>
    </source>
</evidence>
<evidence type="ECO:0000256" key="3">
    <source>
        <dbReference type="ARBA" id="ARBA00022475"/>
    </source>
</evidence>
<evidence type="ECO:0000256" key="4">
    <source>
        <dbReference type="ARBA" id="ARBA00022692"/>
    </source>
</evidence>
<dbReference type="RefSeq" id="WP_160496816.1">
    <property type="nucleotide sequence ID" value="NZ_WUBI01000001.1"/>
</dbReference>
<dbReference type="InterPro" id="IPR035906">
    <property type="entry name" value="MetI-like_sf"/>
</dbReference>
<protein>
    <submittedName>
        <fullName evidence="9">ABC transporter permease subunit</fullName>
    </submittedName>
</protein>
<keyword evidence="5 7" id="KW-1133">Transmembrane helix</keyword>
<feature type="transmembrane region" description="Helical" evidence="7">
    <location>
        <begin position="147"/>
        <end position="165"/>
    </location>
</feature>
<name>A0A7X3IGA8_9BACL</name>
<dbReference type="GO" id="GO:0005886">
    <property type="term" value="C:plasma membrane"/>
    <property type="evidence" value="ECO:0007669"/>
    <property type="project" value="UniProtKB-SubCell"/>
</dbReference>
<dbReference type="PANTHER" id="PTHR43744:SF9">
    <property type="entry name" value="POLYGALACTURONAN_RHAMNOGALACTURONAN TRANSPORT SYSTEM PERMEASE PROTEIN YTCP"/>
    <property type="match status" value="1"/>
</dbReference>
<comment type="subcellular location">
    <subcellularLocation>
        <location evidence="1 7">Cell membrane</location>
        <topology evidence="1 7">Multi-pass membrane protein</topology>
    </subcellularLocation>
</comment>
<keyword evidence="3" id="KW-1003">Cell membrane</keyword>
<dbReference type="CDD" id="cd06261">
    <property type="entry name" value="TM_PBP2"/>
    <property type="match status" value="1"/>
</dbReference>
<evidence type="ECO:0000259" key="8">
    <source>
        <dbReference type="PROSITE" id="PS50928"/>
    </source>
</evidence>
<comment type="caution">
    <text evidence="9">The sequence shown here is derived from an EMBL/GenBank/DDBJ whole genome shotgun (WGS) entry which is preliminary data.</text>
</comment>
<dbReference type="PANTHER" id="PTHR43744">
    <property type="entry name" value="ABC TRANSPORTER PERMEASE PROTEIN MG189-RELATED-RELATED"/>
    <property type="match status" value="1"/>
</dbReference>
<feature type="transmembrane region" description="Helical" evidence="7">
    <location>
        <begin position="187"/>
        <end position="209"/>
    </location>
</feature>
<dbReference type="AlphaFoldDB" id="A0A7X3IGA8"/>
<organism evidence="9 10">
    <name type="scientific">Paenibacillus dendrobii</name>
    <dbReference type="NCBI Taxonomy" id="2691084"/>
    <lineage>
        <taxon>Bacteria</taxon>
        <taxon>Bacillati</taxon>
        <taxon>Bacillota</taxon>
        <taxon>Bacilli</taxon>
        <taxon>Bacillales</taxon>
        <taxon>Paenibacillaceae</taxon>
        <taxon>Paenibacillus</taxon>
    </lineage>
</organism>
<keyword evidence="10" id="KW-1185">Reference proteome</keyword>
<feature type="transmembrane region" description="Helical" evidence="7">
    <location>
        <begin position="82"/>
        <end position="101"/>
    </location>
</feature>
<evidence type="ECO:0000256" key="1">
    <source>
        <dbReference type="ARBA" id="ARBA00004651"/>
    </source>
</evidence>
<feature type="transmembrane region" description="Helical" evidence="7">
    <location>
        <begin position="113"/>
        <end position="135"/>
    </location>
</feature>
<evidence type="ECO:0000313" key="10">
    <source>
        <dbReference type="Proteomes" id="UP000460318"/>
    </source>
</evidence>
<accession>A0A7X3IGA8</accession>